<proteinExistence type="predicted"/>
<dbReference type="InterPro" id="IPR000276">
    <property type="entry name" value="GPCR_Rhodpsn"/>
</dbReference>
<evidence type="ECO:0000256" key="1">
    <source>
        <dbReference type="ARBA" id="ARBA00004141"/>
    </source>
</evidence>
<feature type="transmembrane region" description="Helical" evidence="9">
    <location>
        <begin position="531"/>
        <end position="550"/>
    </location>
</feature>
<keyword evidence="5 9" id="KW-0472">Membrane</keyword>
<dbReference type="Gene3D" id="1.20.1070.10">
    <property type="entry name" value="Rhodopsin 7-helix transmembrane proteins"/>
    <property type="match status" value="1"/>
</dbReference>
<evidence type="ECO:0000256" key="9">
    <source>
        <dbReference type="SAM" id="Phobius"/>
    </source>
</evidence>
<name>A0AAV3XY26_9GAST</name>
<feature type="transmembrane region" description="Helical" evidence="9">
    <location>
        <begin position="234"/>
        <end position="256"/>
    </location>
</feature>
<dbReference type="SUPFAM" id="SSF81321">
    <property type="entry name" value="Family A G protein-coupled receptor-like"/>
    <property type="match status" value="1"/>
</dbReference>
<protein>
    <submittedName>
        <fullName evidence="11">Cephalotocin receptor 1</fullName>
    </submittedName>
</protein>
<keyword evidence="6 11" id="KW-0675">Receptor</keyword>
<reference evidence="11 12" key="1">
    <citation type="journal article" date="2021" name="Elife">
        <title>Chloroplast acquisition without the gene transfer in kleptoplastic sea slugs, Plakobranchus ocellatus.</title>
        <authorList>
            <person name="Maeda T."/>
            <person name="Takahashi S."/>
            <person name="Yoshida T."/>
            <person name="Shimamura S."/>
            <person name="Takaki Y."/>
            <person name="Nagai Y."/>
            <person name="Toyoda A."/>
            <person name="Suzuki Y."/>
            <person name="Arimoto A."/>
            <person name="Ishii H."/>
            <person name="Satoh N."/>
            <person name="Nishiyama T."/>
            <person name="Hasebe M."/>
            <person name="Maruyama T."/>
            <person name="Minagawa J."/>
            <person name="Obokata J."/>
            <person name="Shigenobu S."/>
        </authorList>
    </citation>
    <scope>NUCLEOTIDE SEQUENCE [LARGE SCALE GENOMIC DNA]</scope>
</reference>
<evidence type="ECO:0000256" key="7">
    <source>
        <dbReference type="ARBA" id="ARBA00023224"/>
    </source>
</evidence>
<keyword evidence="7" id="KW-0807">Transducer</keyword>
<evidence type="ECO:0000256" key="5">
    <source>
        <dbReference type="ARBA" id="ARBA00023136"/>
    </source>
</evidence>
<dbReference type="Pfam" id="PF00001">
    <property type="entry name" value="7tm_1"/>
    <property type="match status" value="1"/>
</dbReference>
<feature type="compositionally biased region" description="Basic and acidic residues" evidence="8">
    <location>
        <begin position="440"/>
        <end position="451"/>
    </location>
</feature>
<evidence type="ECO:0000256" key="6">
    <source>
        <dbReference type="ARBA" id="ARBA00023170"/>
    </source>
</evidence>
<feature type="transmembrane region" description="Helical" evidence="9">
    <location>
        <begin position="196"/>
        <end position="214"/>
    </location>
</feature>
<evidence type="ECO:0000256" key="2">
    <source>
        <dbReference type="ARBA" id="ARBA00022692"/>
    </source>
</evidence>
<evidence type="ECO:0000313" key="11">
    <source>
        <dbReference type="EMBL" id="GFN74902.1"/>
    </source>
</evidence>
<evidence type="ECO:0000259" key="10">
    <source>
        <dbReference type="PROSITE" id="PS50262"/>
    </source>
</evidence>
<feature type="transmembrane region" description="Helical" evidence="9">
    <location>
        <begin position="323"/>
        <end position="350"/>
    </location>
</feature>
<accession>A0AAV3XY26</accession>
<keyword evidence="12" id="KW-1185">Reference proteome</keyword>
<dbReference type="PANTHER" id="PTHR24243:SF208">
    <property type="entry name" value="PYROKININ-1 RECEPTOR"/>
    <property type="match status" value="1"/>
</dbReference>
<feature type="transmembrane region" description="Helical" evidence="9">
    <location>
        <begin position="159"/>
        <end position="184"/>
    </location>
</feature>
<evidence type="ECO:0000256" key="4">
    <source>
        <dbReference type="ARBA" id="ARBA00023040"/>
    </source>
</evidence>
<dbReference type="PRINTS" id="PR00237">
    <property type="entry name" value="GPCRRHODOPSN"/>
</dbReference>
<dbReference type="GO" id="GO:0016020">
    <property type="term" value="C:membrane"/>
    <property type="evidence" value="ECO:0007669"/>
    <property type="project" value="UniProtKB-SubCell"/>
</dbReference>
<comment type="subcellular location">
    <subcellularLocation>
        <location evidence="1">Membrane</location>
        <topology evidence="1">Multi-pass membrane protein</topology>
    </subcellularLocation>
</comment>
<feature type="transmembrane region" description="Helical" evidence="9">
    <location>
        <begin position="488"/>
        <end position="511"/>
    </location>
</feature>
<dbReference type="EMBL" id="BLXT01000179">
    <property type="protein sequence ID" value="GFN74902.1"/>
    <property type="molecule type" value="Genomic_DNA"/>
</dbReference>
<feature type="compositionally biased region" description="Low complexity" evidence="8">
    <location>
        <begin position="361"/>
        <end position="385"/>
    </location>
</feature>
<dbReference type="PROSITE" id="PS50262">
    <property type="entry name" value="G_PROTEIN_RECEP_F1_2"/>
    <property type="match status" value="1"/>
</dbReference>
<feature type="compositionally biased region" description="Acidic residues" evidence="8">
    <location>
        <begin position="394"/>
        <end position="404"/>
    </location>
</feature>
<gene>
    <name evidence="11" type="ORF">PoB_000140800</name>
</gene>
<dbReference type="InterPro" id="IPR017452">
    <property type="entry name" value="GPCR_Rhodpsn_7TM"/>
</dbReference>
<feature type="region of interest" description="Disordered" evidence="8">
    <location>
        <begin position="361"/>
        <end position="422"/>
    </location>
</feature>
<keyword evidence="4" id="KW-0297">G-protein coupled receptor</keyword>
<feature type="transmembrane region" description="Helical" evidence="9">
    <location>
        <begin position="276"/>
        <end position="295"/>
    </location>
</feature>
<evidence type="ECO:0000256" key="3">
    <source>
        <dbReference type="ARBA" id="ARBA00022989"/>
    </source>
</evidence>
<dbReference type="AlphaFoldDB" id="A0AAV3XY26"/>
<evidence type="ECO:0000256" key="8">
    <source>
        <dbReference type="SAM" id="MobiDB-lite"/>
    </source>
</evidence>
<evidence type="ECO:0000313" key="12">
    <source>
        <dbReference type="Proteomes" id="UP000735302"/>
    </source>
</evidence>
<keyword evidence="2 9" id="KW-0812">Transmembrane</keyword>
<dbReference type="CDD" id="cd00637">
    <property type="entry name" value="7tm_classA_rhodopsin-like"/>
    <property type="match status" value="1"/>
</dbReference>
<keyword evidence="3 9" id="KW-1133">Transmembrane helix</keyword>
<organism evidence="11 12">
    <name type="scientific">Plakobranchus ocellatus</name>
    <dbReference type="NCBI Taxonomy" id="259542"/>
    <lineage>
        <taxon>Eukaryota</taxon>
        <taxon>Metazoa</taxon>
        <taxon>Spiralia</taxon>
        <taxon>Lophotrochozoa</taxon>
        <taxon>Mollusca</taxon>
        <taxon>Gastropoda</taxon>
        <taxon>Heterobranchia</taxon>
        <taxon>Euthyneura</taxon>
        <taxon>Panpulmonata</taxon>
        <taxon>Sacoglossa</taxon>
        <taxon>Placobranchoidea</taxon>
        <taxon>Plakobranchidae</taxon>
        <taxon>Plakobranchus</taxon>
    </lineage>
</organism>
<dbReference type="GO" id="GO:0004930">
    <property type="term" value="F:G protein-coupled receptor activity"/>
    <property type="evidence" value="ECO:0007669"/>
    <property type="project" value="UniProtKB-KW"/>
</dbReference>
<feature type="region of interest" description="Disordered" evidence="8">
    <location>
        <begin position="440"/>
        <end position="473"/>
    </location>
</feature>
<dbReference type="PANTHER" id="PTHR24243">
    <property type="entry name" value="G-PROTEIN COUPLED RECEPTOR"/>
    <property type="match status" value="1"/>
</dbReference>
<dbReference type="Proteomes" id="UP000735302">
    <property type="component" value="Unassembled WGS sequence"/>
</dbReference>
<comment type="caution">
    <text evidence="11">The sequence shown here is derived from an EMBL/GenBank/DDBJ whole genome shotgun (WGS) entry which is preliminary data.</text>
</comment>
<feature type="compositionally biased region" description="Polar residues" evidence="8">
    <location>
        <begin position="452"/>
        <end position="465"/>
    </location>
</feature>
<sequence>MSIFEGTVACECALKYVGTLLSRDQALPSAPRPDGGLESLRSSCCGLAIHKKQPTLSIFSPQNVAKLHKYKPPIFGDVSMIAKNTQLLKPSDNLLVQSDPIMESKFDLNTASSSPDFFQLIFLITDTANSSPNHTTPMFISERQRLEYLRRLQEQTTLAMIPSMVFILLIALVGLIGNSLVIYVYSQNLQLNASRFFICVIAVFDLVSNVLLIPGEVYDMFNVWDFDHPILCQIRLGLNAVITIMSASTLIALAFVRYRKVCAPFEWQVTIRQAKFISFILLLVSAVFAAPFGIIKGRKTRKAPHPGIYGSECTTDDAYVDTIWPLVVSVFFFVLFSLTTMVMIVLYSLVGVKAWRHSQSSPGVTSAGAGSSSSESGGVTHSSSGPTGKSGENSQEENGVEDSTNDTKGTNKKHASKDESLRSVKTPTLCGIVVISDIRPPEQEEAKRNETGKNVGSRNSSGSKVNENKSTETKVTVKPKHSLNRATLMCFIISAVYIITFLPFVLLTTVASVKSEEISTLEGPPLALYNFFLRSFFINCAANAIIYYICDLAFRRECIKLFCKLFCFFKK</sequence>
<feature type="domain" description="G-protein coupled receptors family 1 profile" evidence="10">
    <location>
        <begin position="177"/>
        <end position="547"/>
    </location>
</feature>